<dbReference type="KEGG" id="mpsy:CEK71_16700"/>
<proteinExistence type="predicted"/>
<dbReference type="EMBL" id="CP022129">
    <property type="protein sequence ID" value="ASF47569.1"/>
    <property type="molecule type" value="Genomic_DNA"/>
</dbReference>
<protein>
    <submittedName>
        <fullName evidence="1">Uncharacterized protein</fullName>
    </submittedName>
</protein>
<reference evidence="1 2" key="1">
    <citation type="submission" date="2017-06" db="EMBL/GenBank/DDBJ databases">
        <title>Genome Sequencing of the methanotroph Methylovulum psychrotolerants str. HV10-M2 isolated from a high-altitude environment.</title>
        <authorList>
            <person name="Mateos-Rivera A."/>
        </authorList>
    </citation>
    <scope>NUCLEOTIDE SEQUENCE [LARGE SCALE GENOMIC DNA]</scope>
    <source>
        <strain evidence="1 2">HV10_M2</strain>
    </source>
</reference>
<evidence type="ECO:0000313" key="1">
    <source>
        <dbReference type="EMBL" id="ASF47569.1"/>
    </source>
</evidence>
<keyword evidence="2" id="KW-1185">Reference proteome</keyword>
<dbReference type="AlphaFoldDB" id="A0A1Z4C230"/>
<evidence type="ECO:0000313" key="2">
    <source>
        <dbReference type="Proteomes" id="UP000197019"/>
    </source>
</evidence>
<accession>A0A1Z4C230</accession>
<gene>
    <name evidence="1" type="ORF">CEK71_16700</name>
</gene>
<dbReference type="Proteomes" id="UP000197019">
    <property type="component" value="Chromosome"/>
</dbReference>
<organism evidence="1 2">
    <name type="scientific">Methylovulum psychrotolerans</name>
    <dbReference type="NCBI Taxonomy" id="1704499"/>
    <lineage>
        <taxon>Bacteria</taxon>
        <taxon>Pseudomonadati</taxon>
        <taxon>Pseudomonadota</taxon>
        <taxon>Gammaproteobacteria</taxon>
        <taxon>Methylococcales</taxon>
        <taxon>Methylococcaceae</taxon>
        <taxon>Methylovulum</taxon>
    </lineage>
</organism>
<name>A0A1Z4C230_9GAMM</name>
<sequence>MLNETKKYPPKPSNARKTKAYFCLYLKIPGNACRYPIWQENHLIYAPTSGGSGKIARSYPTPQPAPGFVDELFLNF</sequence>